<evidence type="ECO:0000256" key="5">
    <source>
        <dbReference type="ARBA" id="ARBA00022827"/>
    </source>
</evidence>
<dbReference type="PANTHER" id="PTHR48083">
    <property type="entry name" value="MEDIUM-CHAIN SPECIFIC ACYL-COA DEHYDROGENASE, MITOCHONDRIAL-RELATED"/>
    <property type="match status" value="1"/>
</dbReference>
<evidence type="ECO:0000259" key="10">
    <source>
        <dbReference type="Pfam" id="PF02771"/>
    </source>
</evidence>
<dbReference type="SUPFAM" id="SSF47203">
    <property type="entry name" value="Acyl-CoA dehydrogenase C-terminal domain-like"/>
    <property type="match status" value="1"/>
</dbReference>
<dbReference type="Pfam" id="PF02771">
    <property type="entry name" value="Acyl-CoA_dh_N"/>
    <property type="match status" value="1"/>
</dbReference>
<keyword evidence="12" id="KW-1185">Reference proteome</keyword>
<gene>
    <name evidence="11" type="ORF">GCM10009755_10510</name>
</gene>
<dbReference type="InterPro" id="IPR013786">
    <property type="entry name" value="AcylCoA_DH/ox_N"/>
</dbReference>
<dbReference type="Proteomes" id="UP001500755">
    <property type="component" value="Unassembled WGS sequence"/>
</dbReference>
<keyword evidence="6 7" id="KW-0560">Oxidoreductase</keyword>
<evidence type="ECO:0000313" key="12">
    <source>
        <dbReference type="Proteomes" id="UP001500755"/>
    </source>
</evidence>
<comment type="subunit">
    <text evidence="3">Homodimer.</text>
</comment>
<dbReference type="RefSeq" id="WP_344307643.1">
    <property type="nucleotide sequence ID" value="NZ_BAAANO010000009.1"/>
</dbReference>
<evidence type="ECO:0000259" key="9">
    <source>
        <dbReference type="Pfam" id="PF02770"/>
    </source>
</evidence>
<protein>
    <submittedName>
        <fullName evidence="11">Acyl-CoA dehydrogenase family protein</fullName>
    </submittedName>
</protein>
<dbReference type="Pfam" id="PF00441">
    <property type="entry name" value="Acyl-CoA_dh_1"/>
    <property type="match status" value="1"/>
</dbReference>
<proteinExistence type="inferred from homology"/>
<dbReference type="Pfam" id="PF02770">
    <property type="entry name" value="Acyl-CoA_dh_M"/>
    <property type="match status" value="1"/>
</dbReference>
<dbReference type="Gene3D" id="1.10.540.10">
    <property type="entry name" value="Acyl-CoA dehydrogenase/oxidase, N-terminal domain"/>
    <property type="match status" value="1"/>
</dbReference>
<feature type="domain" description="Acyl-CoA oxidase/dehydrogenase middle" evidence="9">
    <location>
        <begin position="128"/>
        <end position="211"/>
    </location>
</feature>
<evidence type="ECO:0000256" key="3">
    <source>
        <dbReference type="ARBA" id="ARBA00011738"/>
    </source>
</evidence>
<dbReference type="InterPro" id="IPR036250">
    <property type="entry name" value="AcylCo_DH-like_C"/>
</dbReference>
<dbReference type="InterPro" id="IPR037069">
    <property type="entry name" value="AcylCoA_DH/ox_N_sf"/>
</dbReference>
<dbReference type="InterPro" id="IPR009075">
    <property type="entry name" value="AcylCo_DH/oxidase_C"/>
</dbReference>
<dbReference type="InterPro" id="IPR006091">
    <property type="entry name" value="Acyl-CoA_Oxase/DH_mid-dom"/>
</dbReference>
<dbReference type="SUPFAM" id="SSF56645">
    <property type="entry name" value="Acyl-CoA dehydrogenase NM domain-like"/>
    <property type="match status" value="1"/>
</dbReference>
<dbReference type="PANTHER" id="PTHR48083:SF13">
    <property type="entry name" value="ACYL-COA DEHYDROGENASE FAMILY MEMBER 11"/>
    <property type="match status" value="1"/>
</dbReference>
<feature type="domain" description="Acyl-CoA dehydrogenase/oxidase C-terminal" evidence="8">
    <location>
        <begin position="240"/>
        <end position="391"/>
    </location>
</feature>
<keyword evidence="5 7" id="KW-0274">FAD</keyword>
<comment type="cofactor">
    <cofactor evidence="1 7">
        <name>FAD</name>
        <dbReference type="ChEBI" id="CHEBI:57692"/>
    </cofactor>
</comment>
<comment type="caution">
    <text evidence="11">The sequence shown here is derived from an EMBL/GenBank/DDBJ whole genome shotgun (WGS) entry which is preliminary data.</text>
</comment>
<accession>A0ABP5ERM8</accession>
<dbReference type="InterPro" id="IPR046373">
    <property type="entry name" value="Acyl-CoA_Oxase/DH_mid-dom_sf"/>
</dbReference>
<name>A0ABP5ERM8_9MICO</name>
<feature type="domain" description="Acyl-CoA dehydrogenase/oxidase N-terminal" evidence="10">
    <location>
        <begin position="14"/>
        <end position="124"/>
    </location>
</feature>
<dbReference type="Gene3D" id="1.20.140.10">
    <property type="entry name" value="Butyryl-CoA Dehydrogenase, subunit A, domain 3"/>
    <property type="match status" value="1"/>
</dbReference>
<evidence type="ECO:0000259" key="8">
    <source>
        <dbReference type="Pfam" id="PF00441"/>
    </source>
</evidence>
<dbReference type="EMBL" id="BAAANO010000009">
    <property type="protein sequence ID" value="GAA2003394.1"/>
    <property type="molecule type" value="Genomic_DNA"/>
</dbReference>
<evidence type="ECO:0000256" key="2">
    <source>
        <dbReference type="ARBA" id="ARBA00009347"/>
    </source>
</evidence>
<dbReference type="InterPro" id="IPR009100">
    <property type="entry name" value="AcylCoA_DH/oxidase_NM_dom_sf"/>
</dbReference>
<sequence length="423" mass="46596">MSWDFSTEPEFEEKLAWMRDFVKNEIYPLEVAGLDEEQYKAATAGLKQQVKDKGLWAAHLPPELGGGGFGQLKLGLMHEILGSSSLAPSIFGNNAPDSGNAELLAIGGDDFQKERWMKPLLAGEKRSCFSMTEPGAGADPTRLTTRAVREGDEYVINGHKWFSSNGSHADFFIVMCVTDPDAEPHKRASMILVDRDTPGVNVLRDIPVMGGSHSAGDKGHAEILYENVRVPASHLVGQEGDGFLLAQKRLGPGRIHHAMRWLGQARRAFDIMCERVVSREVSGGFLRDKQMIQDMVATSKAEMEAARLLTLQAAWKMDQGGTKAALTDIALIKFWGAQVLYNVIDRAIQVHGSLGITGDLPLEEMYRNARAARIYDGPDEVHKVTVSRRVLRDYEPVEVPTEHIPTRTAAAKAKFAQYLEAAS</sequence>
<keyword evidence="4 7" id="KW-0285">Flavoprotein</keyword>
<reference evidence="12" key="1">
    <citation type="journal article" date="2019" name="Int. J. Syst. Evol. Microbiol.">
        <title>The Global Catalogue of Microorganisms (GCM) 10K type strain sequencing project: providing services to taxonomists for standard genome sequencing and annotation.</title>
        <authorList>
            <consortium name="The Broad Institute Genomics Platform"/>
            <consortium name="The Broad Institute Genome Sequencing Center for Infectious Disease"/>
            <person name="Wu L."/>
            <person name="Ma J."/>
        </authorList>
    </citation>
    <scope>NUCLEOTIDE SEQUENCE [LARGE SCALE GENOMIC DNA]</scope>
    <source>
        <strain evidence="12">JCM 14546</strain>
    </source>
</reference>
<comment type="similarity">
    <text evidence="2 7">Belongs to the acyl-CoA dehydrogenase family.</text>
</comment>
<organism evidence="11 12">
    <name type="scientific">Brevibacterium samyangense</name>
    <dbReference type="NCBI Taxonomy" id="366888"/>
    <lineage>
        <taxon>Bacteria</taxon>
        <taxon>Bacillati</taxon>
        <taxon>Actinomycetota</taxon>
        <taxon>Actinomycetes</taxon>
        <taxon>Micrococcales</taxon>
        <taxon>Brevibacteriaceae</taxon>
        <taxon>Brevibacterium</taxon>
    </lineage>
</organism>
<dbReference type="Gene3D" id="2.40.110.10">
    <property type="entry name" value="Butyryl-CoA Dehydrogenase, subunit A, domain 2"/>
    <property type="match status" value="1"/>
</dbReference>
<evidence type="ECO:0000256" key="1">
    <source>
        <dbReference type="ARBA" id="ARBA00001974"/>
    </source>
</evidence>
<evidence type="ECO:0000256" key="4">
    <source>
        <dbReference type="ARBA" id="ARBA00022630"/>
    </source>
</evidence>
<dbReference type="InterPro" id="IPR050741">
    <property type="entry name" value="Acyl-CoA_dehydrogenase"/>
</dbReference>
<evidence type="ECO:0000256" key="7">
    <source>
        <dbReference type="RuleBase" id="RU362125"/>
    </source>
</evidence>
<evidence type="ECO:0000313" key="11">
    <source>
        <dbReference type="EMBL" id="GAA2003394.1"/>
    </source>
</evidence>
<evidence type="ECO:0000256" key="6">
    <source>
        <dbReference type="ARBA" id="ARBA00023002"/>
    </source>
</evidence>